<organism evidence="8 9">
    <name type="scientific">Stentor coeruleus</name>
    <dbReference type="NCBI Taxonomy" id="5963"/>
    <lineage>
        <taxon>Eukaryota</taxon>
        <taxon>Sar</taxon>
        <taxon>Alveolata</taxon>
        <taxon>Ciliophora</taxon>
        <taxon>Postciliodesmatophora</taxon>
        <taxon>Heterotrichea</taxon>
        <taxon>Heterotrichida</taxon>
        <taxon>Stentoridae</taxon>
        <taxon>Stentor</taxon>
    </lineage>
</organism>
<accession>A0A1R2BZJ9</accession>
<evidence type="ECO:0000256" key="7">
    <source>
        <dbReference type="SAM" id="Phobius"/>
    </source>
</evidence>
<keyword evidence="2 6" id="KW-0813">Transport</keyword>
<name>A0A1R2BZJ9_9CILI</name>
<dbReference type="InterPro" id="IPR000425">
    <property type="entry name" value="MIP"/>
</dbReference>
<evidence type="ECO:0000313" key="9">
    <source>
        <dbReference type="Proteomes" id="UP000187209"/>
    </source>
</evidence>
<evidence type="ECO:0000313" key="8">
    <source>
        <dbReference type="EMBL" id="OMJ82212.1"/>
    </source>
</evidence>
<protein>
    <recommendedName>
        <fullName evidence="10">Aquaporin</fullName>
    </recommendedName>
</protein>
<proteinExistence type="inferred from homology"/>
<keyword evidence="4 7" id="KW-1133">Transmembrane helix</keyword>
<dbReference type="PROSITE" id="PS00221">
    <property type="entry name" value="MIP"/>
    <property type="match status" value="1"/>
</dbReference>
<dbReference type="Pfam" id="PF00230">
    <property type="entry name" value="MIP"/>
    <property type="match status" value="1"/>
</dbReference>
<dbReference type="AlphaFoldDB" id="A0A1R2BZJ9"/>
<evidence type="ECO:0000256" key="1">
    <source>
        <dbReference type="ARBA" id="ARBA00004141"/>
    </source>
</evidence>
<evidence type="ECO:0000256" key="6">
    <source>
        <dbReference type="RuleBase" id="RU000477"/>
    </source>
</evidence>
<feature type="transmembrane region" description="Helical" evidence="7">
    <location>
        <begin position="111"/>
        <end position="129"/>
    </location>
</feature>
<evidence type="ECO:0000256" key="4">
    <source>
        <dbReference type="ARBA" id="ARBA00022989"/>
    </source>
</evidence>
<dbReference type="PRINTS" id="PR00783">
    <property type="entry name" value="MINTRINSICP"/>
</dbReference>
<reference evidence="8 9" key="1">
    <citation type="submission" date="2016-11" db="EMBL/GenBank/DDBJ databases">
        <title>The macronuclear genome of Stentor coeruleus: a giant cell with tiny introns.</title>
        <authorList>
            <person name="Slabodnick M."/>
            <person name="Ruby J.G."/>
            <person name="Reiff S.B."/>
            <person name="Swart E.C."/>
            <person name="Gosai S."/>
            <person name="Prabakaran S."/>
            <person name="Witkowska E."/>
            <person name="Larue G.E."/>
            <person name="Fisher S."/>
            <person name="Freeman R.M."/>
            <person name="Gunawardena J."/>
            <person name="Chu W."/>
            <person name="Stover N.A."/>
            <person name="Gregory B.D."/>
            <person name="Nowacki M."/>
            <person name="Derisi J."/>
            <person name="Roy S.W."/>
            <person name="Marshall W.F."/>
            <person name="Sood P."/>
        </authorList>
    </citation>
    <scope>NUCLEOTIDE SEQUENCE [LARGE SCALE GENOMIC DNA]</scope>
    <source>
        <strain evidence="8">WM001</strain>
    </source>
</reference>
<dbReference type="InterPro" id="IPR022357">
    <property type="entry name" value="MIP_CS"/>
</dbReference>
<dbReference type="GO" id="GO:0016020">
    <property type="term" value="C:membrane"/>
    <property type="evidence" value="ECO:0007669"/>
    <property type="project" value="UniProtKB-SubCell"/>
</dbReference>
<dbReference type="OrthoDB" id="3222at2759"/>
<comment type="similarity">
    <text evidence="6">Belongs to the MIP/aquaporin (TC 1.A.8) family.</text>
</comment>
<dbReference type="Proteomes" id="UP000187209">
    <property type="component" value="Unassembled WGS sequence"/>
</dbReference>
<keyword evidence="9" id="KW-1185">Reference proteome</keyword>
<feature type="transmembrane region" description="Helical" evidence="7">
    <location>
        <begin position="190"/>
        <end position="208"/>
    </location>
</feature>
<dbReference type="PANTHER" id="PTHR45724">
    <property type="entry name" value="AQUAPORIN NIP2-1"/>
    <property type="match status" value="1"/>
</dbReference>
<sequence>MELDIRGFAAEALGTFLLTMTVGLSAGEPLAVGGILWLGMCITCFRSGAQFNPAVTLSVLTRNLLEGKLEKNQLITLLINIPVQISAGILAGMVAWGIGKYTFFFEITEDVKLSQAFFCELLFTMLLCMNVHMAGRATRGLFLEGGMIAMTLGTCAFTVGHITRNCVNPAVELGLGIANYANTDDKMKKAWIYIIAPILGGACAAGVSKFRARYHKRRHSASLNFSLMVTRH</sequence>
<keyword evidence="3 6" id="KW-0812">Transmembrane</keyword>
<dbReference type="InterPro" id="IPR023271">
    <property type="entry name" value="Aquaporin-like"/>
</dbReference>
<feature type="transmembrane region" description="Helical" evidence="7">
    <location>
        <begin position="141"/>
        <end position="162"/>
    </location>
</feature>
<comment type="subcellular location">
    <subcellularLocation>
        <location evidence="1">Membrane</location>
        <topology evidence="1">Multi-pass membrane protein</topology>
    </subcellularLocation>
</comment>
<comment type="caution">
    <text evidence="8">The sequence shown here is derived from an EMBL/GenBank/DDBJ whole genome shotgun (WGS) entry which is preliminary data.</text>
</comment>
<dbReference type="Gene3D" id="1.20.1080.10">
    <property type="entry name" value="Glycerol uptake facilitator protein"/>
    <property type="match status" value="1"/>
</dbReference>
<keyword evidence="5 7" id="KW-0472">Membrane</keyword>
<evidence type="ECO:0000256" key="2">
    <source>
        <dbReference type="ARBA" id="ARBA00022448"/>
    </source>
</evidence>
<evidence type="ECO:0000256" key="3">
    <source>
        <dbReference type="ARBA" id="ARBA00022692"/>
    </source>
</evidence>
<dbReference type="GO" id="GO:0015267">
    <property type="term" value="F:channel activity"/>
    <property type="evidence" value="ECO:0007669"/>
    <property type="project" value="InterPro"/>
</dbReference>
<evidence type="ECO:0008006" key="10">
    <source>
        <dbReference type="Google" id="ProtNLM"/>
    </source>
</evidence>
<evidence type="ECO:0000256" key="5">
    <source>
        <dbReference type="ARBA" id="ARBA00023136"/>
    </source>
</evidence>
<dbReference type="EMBL" id="MPUH01000349">
    <property type="protein sequence ID" value="OMJ82212.1"/>
    <property type="molecule type" value="Genomic_DNA"/>
</dbReference>
<gene>
    <name evidence="8" type="ORF">SteCoe_17173</name>
</gene>
<dbReference type="SUPFAM" id="SSF81338">
    <property type="entry name" value="Aquaporin-like"/>
    <property type="match status" value="1"/>
</dbReference>
<dbReference type="InterPro" id="IPR034294">
    <property type="entry name" value="Aquaporin_transptr"/>
</dbReference>
<feature type="transmembrane region" description="Helical" evidence="7">
    <location>
        <begin position="74"/>
        <end position="99"/>
    </location>
</feature>
<feature type="transmembrane region" description="Helical" evidence="7">
    <location>
        <begin position="12"/>
        <end position="38"/>
    </location>
</feature>
<dbReference type="PANTHER" id="PTHR45724:SF13">
    <property type="entry name" value="AQUAPORIN NIP1-1-RELATED"/>
    <property type="match status" value="1"/>
</dbReference>